<dbReference type="Gene3D" id="3.90.830.10">
    <property type="entry name" value="Syntaxin Binding Protein 1, Chain A, domain 2"/>
    <property type="match status" value="1"/>
</dbReference>
<sequence length="593" mass="68501">MMTDVIGTMKGSDWKVLILDQLSTRMISACSKMTEIMSAGITLVEDINKRREPLPQLDAIYLITPTEKSIRSMVNDFVDSNQLYKCAHIFFTEACPDELFNQLCNSEMAKRNLIKTCKEVNIAFLPYEGQVFSLDAPDIFELYYSGNKSQARTIVFERIAEQIATLCSCLGEYPGVRYRQEFDRNGEFAQLVQQKLDAYKADDPSMGQGPQKDRSQLIILDRGFDPISMFVHELSFQAMAYDLLPIDNDVYKYESQSPSGESHEREVILDENDDMWMELRHQHIATVSQAVTKKLKDFSQQKRFQQGSKALMRDVAQMIKKMPQYQKELNKYATHFHLAEDCMKQFKNIEEIIKMEQDLATGFDSNGDRIQVHKEPPRPMIMQIMNPNVIQNDKIRLIMLYIILRGGMNEENLRKLFEHAKLPTEDINTIKCLQNLNLTVIQEGNRRTVKQHYQAVNRRERTHEQRFQMSRWVPYVKDIMEEAIEDKLDQRRFPFLSSGPRSMMGGSAPISARYGNWHNKAQTPKSGPRLIIFIVGGVMMNEMRCAYEVTNYTGRNRSNWEVIIGSTHIATPAMMLDHLRNLWSSSNAGVCTP</sequence>
<evidence type="ECO:0000313" key="5">
    <source>
        <dbReference type="Proteomes" id="UP000549394"/>
    </source>
</evidence>
<comment type="caution">
    <text evidence="4">The sequence shown here is derived from an EMBL/GenBank/DDBJ whole genome shotgun (WGS) entry which is preliminary data.</text>
</comment>
<evidence type="ECO:0000313" key="4">
    <source>
        <dbReference type="EMBL" id="CAD5121572.1"/>
    </source>
</evidence>
<evidence type="ECO:0000256" key="3">
    <source>
        <dbReference type="ARBA" id="ARBA00022927"/>
    </source>
</evidence>
<name>A0A7I8W0I8_9ANNE</name>
<protein>
    <submittedName>
        <fullName evidence="4">DgyrCDS10071</fullName>
    </submittedName>
</protein>
<reference evidence="4 5" key="1">
    <citation type="submission" date="2020-08" db="EMBL/GenBank/DDBJ databases">
        <authorList>
            <person name="Hejnol A."/>
        </authorList>
    </citation>
    <scope>NUCLEOTIDE SEQUENCE [LARGE SCALE GENOMIC DNA]</scope>
</reference>
<dbReference type="Pfam" id="PF00995">
    <property type="entry name" value="Sec1"/>
    <property type="match status" value="1"/>
</dbReference>
<comment type="similarity">
    <text evidence="1">Belongs to the STXBP/unc-18/SEC1 family.</text>
</comment>
<evidence type="ECO:0000256" key="2">
    <source>
        <dbReference type="ARBA" id="ARBA00022448"/>
    </source>
</evidence>
<organism evidence="4 5">
    <name type="scientific">Dimorphilus gyrociliatus</name>
    <dbReference type="NCBI Taxonomy" id="2664684"/>
    <lineage>
        <taxon>Eukaryota</taxon>
        <taxon>Metazoa</taxon>
        <taxon>Spiralia</taxon>
        <taxon>Lophotrochozoa</taxon>
        <taxon>Annelida</taxon>
        <taxon>Polychaeta</taxon>
        <taxon>Polychaeta incertae sedis</taxon>
        <taxon>Dinophilidae</taxon>
        <taxon>Dimorphilus</taxon>
    </lineage>
</organism>
<dbReference type="InterPro" id="IPR043154">
    <property type="entry name" value="Sec-1-like_dom1"/>
</dbReference>
<dbReference type="InterPro" id="IPR001619">
    <property type="entry name" value="Sec1-like"/>
</dbReference>
<evidence type="ECO:0000256" key="1">
    <source>
        <dbReference type="ARBA" id="ARBA00009884"/>
    </source>
</evidence>
<dbReference type="GO" id="GO:0016192">
    <property type="term" value="P:vesicle-mediated transport"/>
    <property type="evidence" value="ECO:0007669"/>
    <property type="project" value="InterPro"/>
</dbReference>
<dbReference type="SUPFAM" id="SSF56815">
    <property type="entry name" value="Sec1/munc18-like (SM) proteins"/>
    <property type="match status" value="1"/>
</dbReference>
<dbReference type="AlphaFoldDB" id="A0A7I8W0I8"/>
<dbReference type="Gene3D" id="3.40.50.2060">
    <property type="match status" value="1"/>
</dbReference>
<keyword evidence="5" id="KW-1185">Reference proteome</keyword>
<dbReference type="Gene3D" id="1.25.40.60">
    <property type="match status" value="1"/>
</dbReference>
<dbReference type="InterPro" id="IPR036045">
    <property type="entry name" value="Sec1-like_sf"/>
</dbReference>
<dbReference type="InterPro" id="IPR043127">
    <property type="entry name" value="Sec-1-like_dom3a"/>
</dbReference>
<dbReference type="InterPro" id="IPR027482">
    <property type="entry name" value="Sec1-like_dom2"/>
</dbReference>
<dbReference type="Gene3D" id="3.40.50.1910">
    <property type="match status" value="1"/>
</dbReference>
<dbReference type="EMBL" id="CAJFCJ010000014">
    <property type="protein sequence ID" value="CAD5121572.1"/>
    <property type="molecule type" value="Genomic_DNA"/>
</dbReference>
<proteinExistence type="inferred from homology"/>
<keyword evidence="2" id="KW-0813">Transport</keyword>
<dbReference type="GO" id="GO:0015031">
    <property type="term" value="P:protein transport"/>
    <property type="evidence" value="ECO:0007669"/>
    <property type="project" value="UniProtKB-KW"/>
</dbReference>
<dbReference type="Proteomes" id="UP000549394">
    <property type="component" value="Unassembled WGS sequence"/>
</dbReference>
<dbReference type="PANTHER" id="PTHR11679">
    <property type="entry name" value="VESICLE PROTEIN SORTING-ASSOCIATED"/>
    <property type="match status" value="1"/>
</dbReference>
<accession>A0A7I8W0I8</accession>
<dbReference type="FunFam" id="3.90.830.10:FF:000001">
    <property type="entry name" value="syntaxin-binding protein 1 isoform X2"/>
    <property type="match status" value="1"/>
</dbReference>
<dbReference type="FunFam" id="3.40.50.2060:FF:000001">
    <property type="entry name" value="syntaxin-binding protein 1 isoform X2"/>
    <property type="match status" value="1"/>
</dbReference>
<gene>
    <name evidence="4" type="ORF">DGYR_LOCUS9507</name>
</gene>
<dbReference type="PIRSF" id="PIRSF005715">
    <property type="entry name" value="VPS45_Sec1"/>
    <property type="match status" value="1"/>
</dbReference>
<dbReference type="OrthoDB" id="2228at2759"/>
<keyword evidence="3" id="KW-0653">Protein transport</keyword>